<evidence type="ECO:0000256" key="2">
    <source>
        <dbReference type="SAM" id="MobiDB-lite"/>
    </source>
</evidence>
<keyword evidence="3" id="KW-0812">Transmembrane</keyword>
<sequence length="439" mass="48798">MAQHVFFPTGRLNDAQIMKLMRAIVESFGRLQESCRFGNVTLDLAELESVVGKKKTFSIDAVDLVTDVHKFTIYYRRGTTPTPPNGQNQNINIRVPSPYFDEVIVLPGQGGSAVTPSATDIHGLTQLINAHLILKTPDAGDGKAGSAIDILQAQLADLSALQTRMVEESAAERAAFAEERRKISDEVQEEIRSKRTEYKNYIDQEEARISELERKVKAKQKELDDRDHMHVRRQLRESITSEISDRVAGSLLPKETSNLNIAICVGSFLIACVAGYFALSSFASFDNLITAAAEQSSQSTNSNFQTWLIAEFLRGSLSSFACIGFLVYTVSWLRRTYIANVKVSQDLQKYSLDINRASWTIETIMEMTTKEGRVLPDRWIDGACHGLFQTSEQDHAEITPMEAWTALLSGAARVQHGPQGTTLELSGKEANKMARSKKT</sequence>
<keyword evidence="5" id="KW-1185">Reference proteome</keyword>
<feature type="coiled-coil region" evidence="1">
    <location>
        <begin position="184"/>
        <end position="229"/>
    </location>
</feature>
<evidence type="ECO:0000313" key="4">
    <source>
        <dbReference type="EMBL" id="AXO13531.1"/>
    </source>
</evidence>
<accession>A0ABM6XVK9</accession>
<dbReference type="RefSeq" id="WP_064787494.1">
    <property type="nucleotide sequence ID" value="NZ_CP031555.1"/>
</dbReference>
<name>A0ABM6XVK9_9PROT</name>
<keyword evidence="3" id="KW-1133">Transmembrane helix</keyword>
<evidence type="ECO:0000313" key="5">
    <source>
        <dbReference type="Proteomes" id="UP000256971"/>
    </source>
</evidence>
<reference evidence="4 5" key="1">
    <citation type="submission" date="2018-08" db="EMBL/GenBank/DDBJ databases">
        <title>Complete genome sequence of type strain Thalassospira indica MCCC 1A01103T, isolated from isolated from deep seawater of the Indian Ocean.</title>
        <authorList>
            <person name="Liu Y."/>
        </authorList>
    </citation>
    <scope>NUCLEOTIDE SEQUENCE [LARGE SCALE GENOMIC DNA]</scope>
    <source>
        <strain evidence="4 5">PB8BT</strain>
    </source>
</reference>
<evidence type="ECO:0000256" key="1">
    <source>
        <dbReference type="SAM" id="Coils"/>
    </source>
</evidence>
<keyword evidence="1" id="KW-0175">Coiled coil</keyword>
<feature type="transmembrane region" description="Helical" evidence="3">
    <location>
        <begin position="259"/>
        <end position="279"/>
    </location>
</feature>
<organism evidence="4 5">
    <name type="scientific">Thalassospira indica</name>
    <dbReference type="NCBI Taxonomy" id="1891279"/>
    <lineage>
        <taxon>Bacteria</taxon>
        <taxon>Pseudomonadati</taxon>
        <taxon>Pseudomonadota</taxon>
        <taxon>Alphaproteobacteria</taxon>
        <taxon>Rhodospirillales</taxon>
        <taxon>Thalassospiraceae</taxon>
        <taxon>Thalassospira</taxon>
    </lineage>
</organism>
<proteinExistence type="predicted"/>
<protein>
    <submittedName>
        <fullName evidence="4">Uncharacterized protein</fullName>
    </submittedName>
</protein>
<keyword evidence="3" id="KW-0472">Membrane</keyword>
<feature type="transmembrane region" description="Helical" evidence="3">
    <location>
        <begin position="312"/>
        <end position="333"/>
    </location>
</feature>
<dbReference type="EMBL" id="CP031555">
    <property type="protein sequence ID" value="AXO13531.1"/>
    <property type="molecule type" value="Genomic_DNA"/>
</dbReference>
<dbReference type="Proteomes" id="UP000256971">
    <property type="component" value="Chromosome"/>
</dbReference>
<feature type="region of interest" description="Disordered" evidence="2">
    <location>
        <begin position="418"/>
        <end position="439"/>
    </location>
</feature>
<evidence type="ECO:0000256" key="3">
    <source>
        <dbReference type="SAM" id="Phobius"/>
    </source>
</evidence>
<gene>
    <name evidence="4" type="ORF">DY252_04370</name>
</gene>